<reference evidence="4 5" key="1">
    <citation type="submission" date="2024-04" db="EMBL/GenBank/DDBJ databases">
        <title>genome sequences of Mucor flavus KT1a and Helicostylum pulchrum KT1b strains isolated from the surface of a dry-aged beef.</title>
        <authorList>
            <person name="Toyotome T."/>
            <person name="Hosono M."/>
            <person name="Torimaru M."/>
            <person name="Fukuda K."/>
            <person name="Mikami N."/>
        </authorList>
    </citation>
    <scope>NUCLEOTIDE SEQUENCE [LARGE SCALE GENOMIC DNA]</scope>
    <source>
        <strain evidence="4 5">KT1a</strain>
    </source>
</reference>
<evidence type="ECO:0000259" key="3">
    <source>
        <dbReference type="PROSITE" id="PS50013"/>
    </source>
</evidence>
<dbReference type="InterPro" id="IPR027806">
    <property type="entry name" value="HARBI1_dom"/>
</dbReference>
<dbReference type="Gene3D" id="2.40.50.40">
    <property type="match status" value="1"/>
</dbReference>
<gene>
    <name evidence="4" type="ORF">MFLAVUS_011389</name>
</gene>
<dbReference type="InterPro" id="IPR023780">
    <property type="entry name" value="Chromo_domain"/>
</dbReference>
<evidence type="ECO:0000256" key="1">
    <source>
        <dbReference type="ARBA" id="ARBA00001968"/>
    </source>
</evidence>
<dbReference type="PROSITE" id="PS50013">
    <property type="entry name" value="CHROMO_2"/>
    <property type="match status" value="1"/>
</dbReference>
<keyword evidence="5" id="KW-1185">Reference proteome</keyword>
<dbReference type="SMART" id="SM00298">
    <property type="entry name" value="CHROMO"/>
    <property type="match status" value="1"/>
</dbReference>
<evidence type="ECO:0000313" key="5">
    <source>
        <dbReference type="Proteomes" id="UP001473302"/>
    </source>
</evidence>
<dbReference type="InterPro" id="IPR000953">
    <property type="entry name" value="Chromo/chromo_shadow_dom"/>
</dbReference>
<evidence type="ECO:0000313" key="4">
    <source>
        <dbReference type="EMBL" id="GAA5817832.1"/>
    </source>
</evidence>
<comment type="cofactor">
    <cofactor evidence="1">
        <name>a divalent metal cation</name>
        <dbReference type="ChEBI" id="CHEBI:60240"/>
    </cofactor>
</comment>
<dbReference type="Pfam" id="PF00385">
    <property type="entry name" value="Chromo"/>
    <property type="match status" value="1"/>
</dbReference>
<keyword evidence="2" id="KW-0479">Metal-binding</keyword>
<dbReference type="SUPFAM" id="SSF54160">
    <property type="entry name" value="Chromo domain-like"/>
    <property type="match status" value="1"/>
</dbReference>
<dbReference type="Proteomes" id="UP001473302">
    <property type="component" value="Unassembled WGS sequence"/>
</dbReference>
<feature type="domain" description="Chromo" evidence="3">
    <location>
        <begin position="343"/>
        <end position="395"/>
    </location>
</feature>
<proteinExistence type="predicted"/>
<name>A0ABP9ZFD7_9FUNG</name>
<comment type="caution">
    <text evidence="4">The sequence shown here is derived from an EMBL/GenBank/DDBJ whole genome shotgun (WGS) entry which is preliminary data.</text>
</comment>
<sequence length="395" mass="47347">MEKGLLILYHLISGNSIRDMEDYMPSTSFYEIYKQFWNNNKNELNRIFTDLLENMFSTTPIRIINALKINPLGFKNQTLFIDGHDSRVDYLKKDIDGKKFYSYKFKKSGVRTQVVYDINEFAIYVSESKPCKNFNDGQMFLNMKLENKLNEYDCLAFDGGYYYYIDKFLENCDKKGNDKINNSNFMFPIRKKINEDLTEDEKLYNETFGSFRSKIEGCFGHLGNKFKRYNNNEGSCKITDIKLYNIQLKLSLLLLNIQRFCNLYSIPLKPSHLLWANDNFNYPNPKNNLIDNIIYKFDILKLTEMSNRQSEFINNYFDCNENQTIRLNEIEMGIENDDDDENFEVEKILDHRKFKKRIKFLIKWKNYDETYNEWIWQEDFNEAFIIDEYLASINF</sequence>
<accession>A0ABP9ZFD7</accession>
<dbReference type="InterPro" id="IPR016197">
    <property type="entry name" value="Chromo-like_dom_sf"/>
</dbReference>
<dbReference type="EMBL" id="BAABUK010000052">
    <property type="protein sequence ID" value="GAA5817832.1"/>
    <property type="molecule type" value="Genomic_DNA"/>
</dbReference>
<organism evidence="4 5">
    <name type="scientific">Mucor flavus</name>
    <dbReference type="NCBI Taxonomy" id="439312"/>
    <lineage>
        <taxon>Eukaryota</taxon>
        <taxon>Fungi</taxon>
        <taxon>Fungi incertae sedis</taxon>
        <taxon>Mucoromycota</taxon>
        <taxon>Mucoromycotina</taxon>
        <taxon>Mucoromycetes</taxon>
        <taxon>Mucorales</taxon>
        <taxon>Mucorineae</taxon>
        <taxon>Mucoraceae</taxon>
        <taxon>Mucor</taxon>
    </lineage>
</organism>
<dbReference type="Pfam" id="PF13359">
    <property type="entry name" value="DDE_Tnp_4"/>
    <property type="match status" value="1"/>
</dbReference>
<dbReference type="CDD" id="cd18978">
    <property type="entry name" value="CD_DDE_transposase_like"/>
    <property type="match status" value="1"/>
</dbReference>
<protein>
    <recommendedName>
        <fullName evidence="3">Chromo domain-containing protein</fullName>
    </recommendedName>
</protein>
<evidence type="ECO:0000256" key="2">
    <source>
        <dbReference type="ARBA" id="ARBA00022723"/>
    </source>
</evidence>